<dbReference type="EMBL" id="BK015590">
    <property type="protein sequence ID" value="DAE14712.1"/>
    <property type="molecule type" value="Genomic_DNA"/>
</dbReference>
<name>A0A8S5Q6M7_9CAUD</name>
<reference evidence="1" key="1">
    <citation type="journal article" date="2021" name="Proc. Natl. Acad. Sci. U.S.A.">
        <title>A Catalog of Tens of Thousands of Viruses from Human Metagenomes Reveals Hidden Associations with Chronic Diseases.</title>
        <authorList>
            <person name="Tisza M.J."/>
            <person name="Buck C.B."/>
        </authorList>
    </citation>
    <scope>NUCLEOTIDE SEQUENCE</scope>
    <source>
        <strain evidence="1">CtAca11</strain>
    </source>
</reference>
<proteinExistence type="predicted"/>
<organism evidence="1">
    <name type="scientific">Myoviridae sp. ctAca11</name>
    <dbReference type="NCBI Taxonomy" id="2825043"/>
    <lineage>
        <taxon>Viruses</taxon>
        <taxon>Duplodnaviria</taxon>
        <taxon>Heunggongvirae</taxon>
        <taxon>Uroviricota</taxon>
        <taxon>Caudoviricetes</taxon>
    </lineage>
</organism>
<protein>
    <submittedName>
        <fullName evidence="1">Uncharacterized protein</fullName>
    </submittedName>
</protein>
<accession>A0A8S5Q6M7</accession>
<evidence type="ECO:0000313" key="1">
    <source>
        <dbReference type="EMBL" id="DAE14712.1"/>
    </source>
</evidence>
<sequence length="359" mass="40821">MLDIKTYRHSFFIDDTSKIYIDGAADTIDHFGFNDVYVKGGEELTISRADREAAQYYKSFTGSISVSAKDGRAMFLPKYEIIRASEFVWKKCEAVKKETLLNALLMRSQISFDRFIKEHLQAIEMPFKRIYKPFTENAALEDAEKTNIVKSNQDTLALEESFSRVARFGRKFNDPMTVAEAHGRLVDLFKRENEISIRSIRIRQTPCGVLSDIVVNDHAITLDEFNRLANKASGYNSFTEFKVGEYEYKDALYRLAIRKKNAVSNPLVYDYAIHVDIDDVKDRGTADIPAEETKVYFNRTYYTTPDVVVIVCGGAEGNAVIPSITEQGEDDRGKYFKIILKDATGKVVAGRISWNSNGY</sequence>